<dbReference type="PANTHER" id="PTHR11141">
    <property type="entry name" value="PROTEIN TRANSPORT PROTEIN SEC23"/>
    <property type="match status" value="1"/>
</dbReference>
<accession>A0A1G4JAE9</accession>
<gene>
    <name evidence="4" type="ORF">LAMI_0D04280G</name>
</gene>
<evidence type="ECO:0000313" key="4">
    <source>
        <dbReference type="EMBL" id="SCU86977.1"/>
    </source>
</evidence>
<comment type="function">
    <text evidence="2">Component of the coat protein complex II (COPII) which promotes the formation of transport vesicles from the endoplasmic reticulum (ER). The coat has two main functions, the physical deformation of the endoplasmic reticulum membrane into vesicles and the selection of cargo molecules.</text>
</comment>
<keyword evidence="2" id="KW-0472">Membrane</keyword>
<evidence type="ECO:0000256" key="2">
    <source>
        <dbReference type="RuleBase" id="RU365030"/>
    </source>
</evidence>
<dbReference type="InterPro" id="IPR006896">
    <property type="entry name" value="Sec23/24_trunk_dom"/>
</dbReference>
<dbReference type="GO" id="GO:0005096">
    <property type="term" value="F:GTPase activator activity"/>
    <property type="evidence" value="ECO:0007669"/>
    <property type="project" value="TreeGrafter"/>
</dbReference>
<dbReference type="GO" id="GO:0005789">
    <property type="term" value="C:endoplasmic reticulum membrane"/>
    <property type="evidence" value="ECO:0007669"/>
    <property type="project" value="UniProtKB-SubCell"/>
</dbReference>
<keyword evidence="5" id="KW-1185">Reference proteome</keyword>
<feature type="domain" description="Sec23/Sec24 trunk" evidence="3">
    <location>
        <begin position="229"/>
        <end position="331"/>
    </location>
</feature>
<dbReference type="Gene3D" id="3.40.50.410">
    <property type="entry name" value="von Willebrand factor, type A domain"/>
    <property type="match status" value="1"/>
</dbReference>
<dbReference type="STRING" id="1230905.A0A1G4JAE9"/>
<evidence type="ECO:0000256" key="1">
    <source>
        <dbReference type="ARBA" id="ARBA00009210"/>
    </source>
</evidence>
<dbReference type="InterPro" id="IPR036180">
    <property type="entry name" value="Gelsolin-like_dom_sf"/>
</dbReference>
<keyword evidence="2" id="KW-0479">Metal-binding</keyword>
<organism evidence="4 5">
    <name type="scientific">Lachancea mirantina</name>
    <dbReference type="NCBI Taxonomy" id="1230905"/>
    <lineage>
        <taxon>Eukaryota</taxon>
        <taxon>Fungi</taxon>
        <taxon>Dikarya</taxon>
        <taxon>Ascomycota</taxon>
        <taxon>Saccharomycotina</taxon>
        <taxon>Saccharomycetes</taxon>
        <taxon>Saccharomycetales</taxon>
        <taxon>Saccharomycetaceae</taxon>
        <taxon>Lachancea</taxon>
    </lineage>
</organism>
<dbReference type="InterPro" id="IPR036465">
    <property type="entry name" value="vWFA_dom_sf"/>
</dbReference>
<dbReference type="Pfam" id="PF04811">
    <property type="entry name" value="Sec23_trunk"/>
    <property type="match status" value="1"/>
</dbReference>
<dbReference type="AlphaFoldDB" id="A0A1G4JAE9"/>
<dbReference type="Proteomes" id="UP000191024">
    <property type="component" value="Chromosome D"/>
</dbReference>
<dbReference type="Gene3D" id="2.60.40.1670">
    <property type="entry name" value="beta-sandwich domain of Sec23/24"/>
    <property type="match status" value="1"/>
</dbReference>
<keyword evidence="2" id="KW-0963">Cytoplasm</keyword>
<keyword evidence="2" id="KW-0813">Transport</keyword>
<dbReference type="SUPFAM" id="SSF81995">
    <property type="entry name" value="beta-sandwich domain of Sec23/24"/>
    <property type="match status" value="1"/>
</dbReference>
<dbReference type="SUPFAM" id="SSF53300">
    <property type="entry name" value="vWA-like"/>
    <property type="match status" value="1"/>
</dbReference>
<keyword evidence="2" id="KW-0862">Zinc</keyword>
<protein>
    <recommendedName>
        <fullName evidence="2">Protein transport protein SEC23</fullName>
    </recommendedName>
</protein>
<keyword evidence="2" id="KW-0931">ER-Golgi transport</keyword>
<dbReference type="GO" id="GO:0070971">
    <property type="term" value="C:endoplasmic reticulum exit site"/>
    <property type="evidence" value="ECO:0007669"/>
    <property type="project" value="TreeGrafter"/>
</dbReference>
<dbReference type="Gene3D" id="2.30.30.380">
    <property type="entry name" value="Zn-finger domain of Sec23/24"/>
    <property type="match status" value="1"/>
</dbReference>
<keyword evidence="2" id="KW-0653">Protein transport</keyword>
<proteinExistence type="inferred from homology"/>
<dbReference type="EMBL" id="LT598463">
    <property type="protein sequence ID" value="SCU86977.1"/>
    <property type="molecule type" value="Genomic_DNA"/>
</dbReference>
<dbReference type="PANTHER" id="PTHR11141:SF0">
    <property type="entry name" value="PROTEIN TRANSPORT PROTEIN SEC23"/>
    <property type="match status" value="1"/>
</dbReference>
<dbReference type="GO" id="GO:0090110">
    <property type="term" value="P:COPII-coated vesicle cargo loading"/>
    <property type="evidence" value="ECO:0007669"/>
    <property type="project" value="TreeGrafter"/>
</dbReference>
<keyword evidence="2" id="KW-0256">Endoplasmic reticulum</keyword>
<dbReference type="GO" id="GO:0046872">
    <property type="term" value="F:metal ion binding"/>
    <property type="evidence" value="ECO:0007669"/>
    <property type="project" value="UniProtKB-KW"/>
</dbReference>
<dbReference type="GO" id="GO:0006886">
    <property type="term" value="P:intracellular protein transport"/>
    <property type="evidence" value="ECO:0007669"/>
    <property type="project" value="InterPro"/>
</dbReference>
<dbReference type="GO" id="GO:0000139">
    <property type="term" value="C:Golgi membrane"/>
    <property type="evidence" value="ECO:0007669"/>
    <property type="project" value="UniProtKB-SubCell"/>
</dbReference>
<dbReference type="InterPro" id="IPR037364">
    <property type="entry name" value="Sec23"/>
</dbReference>
<dbReference type="OrthoDB" id="10256289at2759"/>
<keyword evidence="2" id="KW-0968">Cytoplasmic vesicle</keyword>
<comment type="subcellular location">
    <subcellularLocation>
        <location evidence="2">Cytoplasm</location>
    </subcellularLocation>
    <subcellularLocation>
        <location evidence="2">Cytoplasmic vesicle</location>
        <location evidence="2">COPII-coated vesicle membrane</location>
        <topology evidence="2">Peripheral membrane protein</topology>
        <orientation evidence="2">Cytoplasmic side</orientation>
    </subcellularLocation>
    <subcellularLocation>
        <location evidence="2">Endoplasmic reticulum membrane</location>
        <topology evidence="2">Peripheral membrane protein</topology>
        <orientation evidence="2">Cytoplasmic side</orientation>
    </subcellularLocation>
    <subcellularLocation>
        <location evidence="2">Golgi apparatus membrane</location>
        <topology evidence="2">Peripheral membrane protein</topology>
        <orientation evidence="2">Cytoplasmic side</orientation>
    </subcellularLocation>
</comment>
<evidence type="ECO:0000313" key="5">
    <source>
        <dbReference type="Proteomes" id="UP000191024"/>
    </source>
</evidence>
<evidence type="ECO:0000259" key="3">
    <source>
        <dbReference type="Pfam" id="PF04811"/>
    </source>
</evidence>
<comment type="similarity">
    <text evidence="1 2">Belongs to the SEC23/SEC24 family. SEC23 subfamily.</text>
</comment>
<name>A0A1G4JAE9_9SACH</name>
<keyword evidence="2" id="KW-0333">Golgi apparatus</keyword>
<reference evidence="4 5" key="1">
    <citation type="submission" date="2016-03" db="EMBL/GenBank/DDBJ databases">
        <authorList>
            <person name="Devillers H."/>
        </authorList>
    </citation>
    <scope>NUCLEOTIDE SEQUENCE [LARGE SCALE GENOMIC DNA]</scope>
    <source>
        <strain evidence="4">CBS 11717</strain>
    </source>
</reference>
<dbReference type="SUPFAM" id="SSF82754">
    <property type="entry name" value="C-terminal, gelsolin-like domain of Sec23/24"/>
    <property type="match status" value="1"/>
</dbReference>
<dbReference type="GO" id="GO:0030127">
    <property type="term" value="C:COPII vesicle coat"/>
    <property type="evidence" value="ECO:0007669"/>
    <property type="project" value="InterPro"/>
</dbReference>
<sequence length="674" mass="74721">MILPAYGVVPTSRLEARLQLLNIDEAGHLDVLYEPSLEDKKPLVAVQRCRNCGAMIMNKSAVYGELWICGICDSGNMLVEKPSSESYTVRLDENPQAGPEDGRTRPIILVIDRNEDAEGDVARLTQVLADKLAMGPPRDVAIVTIGPDGTVEVHHRHGGDVSDDLEPKNLSVACFHAHDSTTVDAAEKLDLEFFKSRLSAGIGPIFFNESDAAKIVTGLVSTGARLPKSRHQRATGLSLVIAAALAQTATFALTVACLSGPCTIGPGKVVPKNLKYAMRQHHDLDKSSDKYFRKARTFFERLSTQNECQMLIGCLDQIGFVELAPVCNSVGQFDSFSSPGFELALETVLNSVAWGSEITIKASKGLLVDGCYGDVQRLPPTQKIYSDTPCGVSGTNKWQVAPATPSLAFRFSIETAATKEQSIDSVPQFLILQFQFSYFHQGEKRCRIETIFLPTTNHQSANSTSIQDTHSPLASLACLMKRIAFSQLRLRKFHSLDLERWREKLDRIAAAHFHQQSHTYMVFIDSLYHLKWSALLQKRNTSPDEACIFQSLVLSWTANHCKLLCKPLVTIFEERGPIDVEIIDEQLIFSRNATCVDGGNFILVRYAERDSMAQNAVNYGVRLVETRFPPPVFKETVVGGSQDRYFVSKLAPRTGLNTEDASFNEYIDSLRKIR</sequence>